<feature type="non-terminal residue" evidence="1">
    <location>
        <position position="1"/>
    </location>
</feature>
<sequence length="208" mass="23882">MNPKEFFSYVEANYTIEFANFLCHDLKIVNQALLTNMPMAEILEMGRCAVPRIQSTSIDYYVVDPNNRNMAKKLNNSAILTIKLLKKALAPNKKRTGMFSYGDQITTSTTETDLDGDKENFRKRLRAAAANEILDRKRRCRKGKICNNHDQNDIEWSFSSDEDYNPPLLEQLYPSSVSSPSDRADFQCITIGRLDYFCEKYLHLNGVT</sequence>
<organism evidence="1 2">
    <name type="scientific">Rotaria magnacalcarata</name>
    <dbReference type="NCBI Taxonomy" id="392030"/>
    <lineage>
        <taxon>Eukaryota</taxon>
        <taxon>Metazoa</taxon>
        <taxon>Spiralia</taxon>
        <taxon>Gnathifera</taxon>
        <taxon>Rotifera</taxon>
        <taxon>Eurotatoria</taxon>
        <taxon>Bdelloidea</taxon>
        <taxon>Philodinida</taxon>
        <taxon>Philodinidae</taxon>
        <taxon>Rotaria</taxon>
    </lineage>
</organism>
<evidence type="ECO:0000313" key="1">
    <source>
        <dbReference type="EMBL" id="CAF4263012.1"/>
    </source>
</evidence>
<protein>
    <submittedName>
        <fullName evidence="1">Uncharacterized protein</fullName>
    </submittedName>
</protein>
<evidence type="ECO:0000313" key="2">
    <source>
        <dbReference type="Proteomes" id="UP000663842"/>
    </source>
</evidence>
<reference evidence="1" key="1">
    <citation type="submission" date="2021-02" db="EMBL/GenBank/DDBJ databases">
        <authorList>
            <person name="Nowell W R."/>
        </authorList>
    </citation>
    <scope>NUCLEOTIDE SEQUENCE</scope>
</reference>
<name>A0A820FDV1_9BILA</name>
<proteinExistence type="predicted"/>
<dbReference type="Proteomes" id="UP000663842">
    <property type="component" value="Unassembled WGS sequence"/>
</dbReference>
<dbReference type="AlphaFoldDB" id="A0A820FDV1"/>
<accession>A0A820FDV1</accession>
<gene>
    <name evidence="1" type="ORF">UXM345_LOCUS31380</name>
</gene>
<comment type="caution">
    <text evidence="1">The sequence shown here is derived from an EMBL/GenBank/DDBJ whole genome shotgun (WGS) entry which is preliminary data.</text>
</comment>
<dbReference type="EMBL" id="CAJOBF010008813">
    <property type="protein sequence ID" value="CAF4263012.1"/>
    <property type="molecule type" value="Genomic_DNA"/>
</dbReference>